<sequence length="61" mass="6585">MTTQTPAPAPAVTDDEARMRVFQIIGSDIYPEAPAAFTGNWHEALKTTAKRWSNPPDTAAA</sequence>
<proteinExistence type="predicted"/>
<protein>
    <submittedName>
        <fullName evidence="1">Uncharacterized protein</fullName>
    </submittedName>
</protein>
<reference evidence="1" key="1">
    <citation type="journal article" date="2014" name="Int. J. Syst. Evol. Microbiol.">
        <title>Complete genome sequence of Corynebacterium casei LMG S-19264T (=DSM 44701T), isolated from a smear-ripened cheese.</title>
        <authorList>
            <consortium name="US DOE Joint Genome Institute (JGI-PGF)"/>
            <person name="Walter F."/>
            <person name="Albersmeier A."/>
            <person name="Kalinowski J."/>
            <person name="Ruckert C."/>
        </authorList>
    </citation>
    <scope>NUCLEOTIDE SEQUENCE</scope>
    <source>
        <strain evidence="1">JCM 4391</strain>
    </source>
</reference>
<dbReference type="EMBL" id="BMTP01000020">
    <property type="protein sequence ID" value="GGU62595.1"/>
    <property type="molecule type" value="Genomic_DNA"/>
</dbReference>
<evidence type="ECO:0000313" key="2">
    <source>
        <dbReference type="Proteomes" id="UP000636661"/>
    </source>
</evidence>
<gene>
    <name evidence="1" type="ORF">GCM10010274_59240</name>
</gene>
<evidence type="ECO:0000313" key="1">
    <source>
        <dbReference type="EMBL" id="GGU62595.1"/>
    </source>
</evidence>
<reference evidence="1" key="2">
    <citation type="submission" date="2020-09" db="EMBL/GenBank/DDBJ databases">
        <authorList>
            <person name="Sun Q."/>
            <person name="Ohkuma M."/>
        </authorList>
    </citation>
    <scope>NUCLEOTIDE SEQUENCE</scope>
    <source>
        <strain evidence="1">JCM 4391</strain>
    </source>
</reference>
<name>A0A918I589_9ACTN</name>
<comment type="caution">
    <text evidence="1">The sequence shown here is derived from an EMBL/GenBank/DDBJ whole genome shotgun (WGS) entry which is preliminary data.</text>
</comment>
<dbReference type="Proteomes" id="UP000636661">
    <property type="component" value="Unassembled WGS sequence"/>
</dbReference>
<dbReference type="RefSeq" id="WP_189554349.1">
    <property type="nucleotide sequence ID" value="NZ_BMTP01000020.1"/>
</dbReference>
<organism evidence="1 2">
    <name type="scientific">Streptomyces lavendofoliae</name>
    <dbReference type="NCBI Taxonomy" id="67314"/>
    <lineage>
        <taxon>Bacteria</taxon>
        <taxon>Bacillati</taxon>
        <taxon>Actinomycetota</taxon>
        <taxon>Actinomycetes</taxon>
        <taxon>Kitasatosporales</taxon>
        <taxon>Streptomycetaceae</taxon>
        <taxon>Streptomyces</taxon>
    </lineage>
</organism>
<keyword evidence="2" id="KW-1185">Reference proteome</keyword>
<dbReference type="AlphaFoldDB" id="A0A918I589"/>
<accession>A0A918I589</accession>